<evidence type="ECO:0008006" key="5">
    <source>
        <dbReference type="Google" id="ProtNLM"/>
    </source>
</evidence>
<dbReference type="Proteomes" id="UP000289738">
    <property type="component" value="Chromosome A07"/>
</dbReference>
<feature type="region of interest" description="Disordered" evidence="1">
    <location>
        <begin position="1"/>
        <end position="24"/>
    </location>
</feature>
<gene>
    <name evidence="3" type="ORF">Ahy_A07g034295</name>
</gene>
<dbReference type="Gramene" id="arahy.Tifrunner.gnm2.ann2.Ah17g390300.1">
    <property type="protein sequence ID" value="arahy.Tifrunner.gnm2.ann2.Ah17g390300.1-CDS-1"/>
    <property type="gene ID" value="arahy.Tifrunner.gnm2.ann2.Ah17g390300"/>
</dbReference>
<evidence type="ECO:0000256" key="2">
    <source>
        <dbReference type="SAM" id="Phobius"/>
    </source>
</evidence>
<sequence length="126" mass="13625">MSSMPMNQQQPPPQQSYDDGMSEHDSVGPVVGVLVVVIVLGVIAVMIGRLCSGRRIMGYGQYDIESWAERKCSTCIDGRINLSLPTRTSESTTSSVPETPIHAPQETKQPEQSSHNSSSSSPPNTH</sequence>
<dbReference type="PANTHER" id="PTHR33429:SF24">
    <property type="entry name" value="EXPRESSED PROTEIN"/>
    <property type="match status" value="1"/>
</dbReference>
<keyword evidence="4" id="KW-1185">Reference proteome</keyword>
<evidence type="ECO:0000313" key="4">
    <source>
        <dbReference type="Proteomes" id="UP000289738"/>
    </source>
</evidence>
<dbReference type="PANTHER" id="PTHR33429">
    <property type="entry name" value="OS02G0708000 PROTEIN-RELATED"/>
    <property type="match status" value="1"/>
</dbReference>
<feature type="transmembrane region" description="Helical" evidence="2">
    <location>
        <begin position="27"/>
        <end position="47"/>
    </location>
</feature>
<accession>A0A445CBG1</accession>
<feature type="compositionally biased region" description="Low complexity" evidence="1">
    <location>
        <begin position="113"/>
        <end position="126"/>
    </location>
</feature>
<comment type="caution">
    <text evidence="3">The sequence shown here is derived from an EMBL/GenBank/DDBJ whole genome shotgun (WGS) entry which is preliminary data.</text>
</comment>
<name>A0A445CBG1_ARAHY</name>
<dbReference type="EMBL" id="SDMP01000007">
    <property type="protein sequence ID" value="RYR48285.1"/>
    <property type="molecule type" value="Genomic_DNA"/>
</dbReference>
<evidence type="ECO:0000256" key="1">
    <source>
        <dbReference type="SAM" id="MobiDB-lite"/>
    </source>
</evidence>
<dbReference type="AlphaFoldDB" id="A0A445CBG1"/>
<protein>
    <recommendedName>
        <fullName evidence="5">Transmembrane protein</fullName>
    </recommendedName>
</protein>
<proteinExistence type="predicted"/>
<keyword evidence="2" id="KW-1133">Transmembrane helix</keyword>
<keyword evidence="2" id="KW-0812">Transmembrane</keyword>
<evidence type="ECO:0000313" key="3">
    <source>
        <dbReference type="EMBL" id="RYR48285.1"/>
    </source>
</evidence>
<organism evidence="3 4">
    <name type="scientific">Arachis hypogaea</name>
    <name type="common">Peanut</name>
    <dbReference type="NCBI Taxonomy" id="3818"/>
    <lineage>
        <taxon>Eukaryota</taxon>
        <taxon>Viridiplantae</taxon>
        <taxon>Streptophyta</taxon>
        <taxon>Embryophyta</taxon>
        <taxon>Tracheophyta</taxon>
        <taxon>Spermatophyta</taxon>
        <taxon>Magnoliopsida</taxon>
        <taxon>eudicotyledons</taxon>
        <taxon>Gunneridae</taxon>
        <taxon>Pentapetalae</taxon>
        <taxon>rosids</taxon>
        <taxon>fabids</taxon>
        <taxon>Fabales</taxon>
        <taxon>Fabaceae</taxon>
        <taxon>Papilionoideae</taxon>
        <taxon>50 kb inversion clade</taxon>
        <taxon>dalbergioids sensu lato</taxon>
        <taxon>Dalbergieae</taxon>
        <taxon>Pterocarpus clade</taxon>
        <taxon>Arachis</taxon>
    </lineage>
</organism>
<dbReference type="OrthoDB" id="1928111at2759"/>
<feature type="compositionally biased region" description="Low complexity" evidence="1">
    <location>
        <begin position="82"/>
        <end position="100"/>
    </location>
</feature>
<keyword evidence="2" id="KW-0472">Membrane</keyword>
<reference evidence="3 4" key="1">
    <citation type="submission" date="2019-01" db="EMBL/GenBank/DDBJ databases">
        <title>Sequencing of cultivated peanut Arachis hypogaea provides insights into genome evolution and oil improvement.</title>
        <authorList>
            <person name="Chen X."/>
        </authorList>
    </citation>
    <scope>NUCLEOTIDE SEQUENCE [LARGE SCALE GENOMIC DNA]</scope>
    <source>
        <strain evidence="4">cv. Fuhuasheng</strain>
        <tissue evidence="3">Leaves</tissue>
    </source>
</reference>
<feature type="region of interest" description="Disordered" evidence="1">
    <location>
        <begin position="81"/>
        <end position="126"/>
    </location>
</feature>